<evidence type="ECO:0000313" key="3">
    <source>
        <dbReference type="EMBL" id="CAL5983406.1"/>
    </source>
</evidence>
<sequence length="325" mass="36872">MKIFITGATGFVGSSVLKYLLETENEIFVLYRSEKTFSDQFKKVIQNKTNVNLVKGDVLDKESMKIAAECDVTLFLACNSRWGTLETESTLNIATVGTRNCLQIVGPSKRFVYVSSAAAMMFDADFNKKQFLEMDKINKNEFIYSKAKYGAEQIVKELSQNYVILRPGEIYDREDFQLITAQNVIDYMRQPAICIKGGVSITNRQSVAKTITEAAFTTHNNQLYSLGGDNITIGELARSIQKVSGHGHMYFELGYKFAFKMCKFLGKFGIKLFELEAVKYCGFNWFVDSEPAKEKLGYVVGSSEEILEEVVDWLNERNKSQKQEK</sequence>
<evidence type="ECO:0000313" key="2">
    <source>
        <dbReference type="EMBL" id="CAI9976868.1"/>
    </source>
</evidence>
<reference evidence="2" key="1">
    <citation type="submission" date="2023-06" db="EMBL/GenBank/DDBJ databases">
        <authorList>
            <person name="Kurt Z."/>
        </authorList>
    </citation>
    <scope>NUCLEOTIDE SEQUENCE</scope>
</reference>
<dbReference type="GO" id="GO:0005737">
    <property type="term" value="C:cytoplasm"/>
    <property type="evidence" value="ECO:0007669"/>
    <property type="project" value="TreeGrafter"/>
</dbReference>
<gene>
    <name evidence="2" type="ORF">HINF_LOCUS64513</name>
    <name evidence="3" type="ORF">HINF_LOCUS7614</name>
</gene>
<reference evidence="3 4" key="2">
    <citation type="submission" date="2024-07" db="EMBL/GenBank/DDBJ databases">
        <authorList>
            <person name="Akdeniz Z."/>
        </authorList>
    </citation>
    <scope>NUCLEOTIDE SEQUENCE [LARGE SCALE GENOMIC DNA]</scope>
</reference>
<organism evidence="2">
    <name type="scientific">Hexamita inflata</name>
    <dbReference type="NCBI Taxonomy" id="28002"/>
    <lineage>
        <taxon>Eukaryota</taxon>
        <taxon>Metamonada</taxon>
        <taxon>Diplomonadida</taxon>
        <taxon>Hexamitidae</taxon>
        <taxon>Hexamitinae</taxon>
        <taxon>Hexamita</taxon>
    </lineage>
</organism>
<name>A0AA86RL82_9EUKA</name>
<dbReference type="EMBL" id="CATOUU010001174">
    <property type="protein sequence ID" value="CAI9976868.1"/>
    <property type="molecule type" value="Genomic_DNA"/>
</dbReference>
<feature type="domain" description="NAD-dependent epimerase/dehydratase" evidence="1">
    <location>
        <begin position="3"/>
        <end position="186"/>
    </location>
</feature>
<dbReference type="Proteomes" id="UP001642409">
    <property type="component" value="Unassembled WGS sequence"/>
</dbReference>
<dbReference type="Pfam" id="PF01370">
    <property type="entry name" value="Epimerase"/>
    <property type="match status" value="1"/>
</dbReference>
<comment type="caution">
    <text evidence="2">The sequence shown here is derived from an EMBL/GenBank/DDBJ whole genome shotgun (WGS) entry which is preliminary data.</text>
</comment>
<dbReference type="Gene3D" id="3.40.50.720">
    <property type="entry name" value="NAD(P)-binding Rossmann-like Domain"/>
    <property type="match status" value="1"/>
</dbReference>
<dbReference type="SUPFAM" id="SSF51735">
    <property type="entry name" value="NAD(P)-binding Rossmann-fold domains"/>
    <property type="match status" value="1"/>
</dbReference>
<dbReference type="EMBL" id="CAXDID020000015">
    <property type="protein sequence ID" value="CAL5983406.1"/>
    <property type="molecule type" value="Genomic_DNA"/>
</dbReference>
<protein>
    <submittedName>
        <fullName evidence="2">Nucleoside-diphosphate-sugar epimerase</fullName>
    </submittedName>
    <submittedName>
        <fullName evidence="3">Nucleoside-diphosphate-sugar_epimerase</fullName>
    </submittedName>
</protein>
<evidence type="ECO:0000259" key="1">
    <source>
        <dbReference type="Pfam" id="PF01370"/>
    </source>
</evidence>
<dbReference type="GO" id="GO:0004029">
    <property type="term" value="F:aldehyde dehydrogenase (NAD+) activity"/>
    <property type="evidence" value="ECO:0007669"/>
    <property type="project" value="TreeGrafter"/>
</dbReference>
<dbReference type="AlphaFoldDB" id="A0AA86RL82"/>
<proteinExistence type="predicted"/>
<dbReference type="PANTHER" id="PTHR48079">
    <property type="entry name" value="PROTEIN YEEZ"/>
    <property type="match status" value="1"/>
</dbReference>
<dbReference type="InterPro" id="IPR036291">
    <property type="entry name" value="NAD(P)-bd_dom_sf"/>
</dbReference>
<dbReference type="PANTHER" id="PTHR48079:SF6">
    <property type="entry name" value="NAD(P)-BINDING DOMAIN-CONTAINING PROTEIN-RELATED"/>
    <property type="match status" value="1"/>
</dbReference>
<dbReference type="InterPro" id="IPR001509">
    <property type="entry name" value="Epimerase_deHydtase"/>
</dbReference>
<accession>A0AA86RL82</accession>
<evidence type="ECO:0000313" key="4">
    <source>
        <dbReference type="Proteomes" id="UP001642409"/>
    </source>
</evidence>
<dbReference type="InterPro" id="IPR051783">
    <property type="entry name" value="NAD(P)-dependent_oxidoreduct"/>
</dbReference>
<keyword evidence="4" id="KW-1185">Reference proteome</keyword>